<evidence type="ECO:0000259" key="1">
    <source>
        <dbReference type="Pfam" id="PF00565"/>
    </source>
</evidence>
<dbReference type="InterPro" id="IPR035437">
    <property type="entry name" value="SNase_OB-fold_sf"/>
</dbReference>
<dbReference type="AlphaFoldDB" id="A0A9X2HG41"/>
<comment type="caution">
    <text evidence="2">The sequence shown here is derived from an EMBL/GenBank/DDBJ whole genome shotgun (WGS) entry which is preliminary data.</text>
</comment>
<proteinExistence type="predicted"/>
<feature type="domain" description="TNase-like" evidence="1">
    <location>
        <begin position="7"/>
        <end position="63"/>
    </location>
</feature>
<gene>
    <name evidence="2" type="ORF">MJ956_17520</name>
</gene>
<accession>A0A9X2HG41</accession>
<organism evidence="2 3">
    <name type="scientific">Aurantimonas marianensis</name>
    <dbReference type="NCBI Taxonomy" id="2920428"/>
    <lineage>
        <taxon>Bacteria</taxon>
        <taxon>Pseudomonadati</taxon>
        <taxon>Pseudomonadota</taxon>
        <taxon>Alphaproteobacteria</taxon>
        <taxon>Hyphomicrobiales</taxon>
        <taxon>Aurantimonadaceae</taxon>
        <taxon>Aurantimonas</taxon>
    </lineage>
</organism>
<protein>
    <submittedName>
        <fullName evidence="2">Thermonuclease family protein</fullName>
    </submittedName>
</protein>
<sequence>MKVSEARLAQKARHRLATLMRRARAVTVTPTGGHSYDRTLARVLIDGRDVGAILVIEGLATVRMGSRSTRC</sequence>
<evidence type="ECO:0000313" key="2">
    <source>
        <dbReference type="EMBL" id="MCP3056929.1"/>
    </source>
</evidence>
<dbReference type="InterPro" id="IPR016071">
    <property type="entry name" value="Staphylococal_nuclease_OB-fold"/>
</dbReference>
<dbReference type="Gene3D" id="2.40.50.90">
    <property type="match status" value="1"/>
</dbReference>
<dbReference type="EMBL" id="JALHBS010000115">
    <property type="protein sequence ID" value="MCP3056929.1"/>
    <property type="molecule type" value="Genomic_DNA"/>
</dbReference>
<reference evidence="2" key="1">
    <citation type="submission" date="2022-03" db="EMBL/GenBank/DDBJ databases">
        <title>Aurantimonas Liuensis sp. Nov., isolated from the hadal seawater of the Mariana Trench.</title>
        <authorList>
            <person name="Liu R."/>
        </authorList>
    </citation>
    <scope>NUCLEOTIDE SEQUENCE</scope>
    <source>
        <strain evidence="2">LRZ36</strain>
    </source>
</reference>
<dbReference type="Pfam" id="PF00565">
    <property type="entry name" value="SNase"/>
    <property type="match status" value="1"/>
</dbReference>
<evidence type="ECO:0000313" key="3">
    <source>
        <dbReference type="Proteomes" id="UP001155220"/>
    </source>
</evidence>
<dbReference type="SUPFAM" id="SSF50199">
    <property type="entry name" value="Staphylococcal nuclease"/>
    <property type="match status" value="1"/>
</dbReference>
<dbReference type="RefSeq" id="WP_253965729.1">
    <property type="nucleotide sequence ID" value="NZ_JALHBS010000115.1"/>
</dbReference>
<keyword evidence="3" id="KW-1185">Reference proteome</keyword>
<name>A0A9X2HG41_9HYPH</name>
<dbReference type="Proteomes" id="UP001155220">
    <property type="component" value="Unassembled WGS sequence"/>
</dbReference>